<dbReference type="EMBL" id="SRLO01000718">
    <property type="protein sequence ID" value="TNN47954.1"/>
    <property type="molecule type" value="Genomic_DNA"/>
</dbReference>
<evidence type="ECO:0000313" key="2">
    <source>
        <dbReference type="Proteomes" id="UP000314294"/>
    </source>
</evidence>
<sequence length="100" mass="11236">MYDRLASVTQIERLESDQGDQGCLNERTGCSEDLVTELLSCLRSIQRRSSISTRSPRRIPTYKLRFQPQSSARGSEVDATRNFRGAGMHQSEPVECVSVV</sequence>
<protein>
    <submittedName>
        <fullName evidence="1">Uncharacterized protein</fullName>
    </submittedName>
</protein>
<accession>A0A4Z2G593</accession>
<organism evidence="1 2">
    <name type="scientific">Liparis tanakae</name>
    <name type="common">Tanaka's snailfish</name>
    <dbReference type="NCBI Taxonomy" id="230148"/>
    <lineage>
        <taxon>Eukaryota</taxon>
        <taxon>Metazoa</taxon>
        <taxon>Chordata</taxon>
        <taxon>Craniata</taxon>
        <taxon>Vertebrata</taxon>
        <taxon>Euteleostomi</taxon>
        <taxon>Actinopterygii</taxon>
        <taxon>Neopterygii</taxon>
        <taxon>Teleostei</taxon>
        <taxon>Neoteleostei</taxon>
        <taxon>Acanthomorphata</taxon>
        <taxon>Eupercaria</taxon>
        <taxon>Perciformes</taxon>
        <taxon>Cottioidei</taxon>
        <taxon>Cottales</taxon>
        <taxon>Liparidae</taxon>
        <taxon>Liparis</taxon>
    </lineage>
</organism>
<dbReference type="AlphaFoldDB" id="A0A4Z2G593"/>
<dbReference type="Proteomes" id="UP000314294">
    <property type="component" value="Unassembled WGS sequence"/>
</dbReference>
<proteinExistence type="predicted"/>
<comment type="caution">
    <text evidence="1">The sequence shown here is derived from an EMBL/GenBank/DDBJ whole genome shotgun (WGS) entry which is preliminary data.</text>
</comment>
<keyword evidence="2" id="KW-1185">Reference proteome</keyword>
<reference evidence="1 2" key="1">
    <citation type="submission" date="2019-03" db="EMBL/GenBank/DDBJ databases">
        <title>First draft genome of Liparis tanakae, snailfish: a comprehensive survey of snailfish specific genes.</title>
        <authorList>
            <person name="Kim W."/>
            <person name="Song I."/>
            <person name="Jeong J.-H."/>
            <person name="Kim D."/>
            <person name="Kim S."/>
            <person name="Ryu S."/>
            <person name="Song J.Y."/>
            <person name="Lee S.K."/>
        </authorList>
    </citation>
    <scope>NUCLEOTIDE SEQUENCE [LARGE SCALE GENOMIC DNA]</scope>
    <source>
        <tissue evidence="1">Muscle</tissue>
    </source>
</reference>
<name>A0A4Z2G593_9TELE</name>
<gene>
    <name evidence="1" type="ORF">EYF80_041847</name>
</gene>
<evidence type="ECO:0000313" key="1">
    <source>
        <dbReference type="EMBL" id="TNN47954.1"/>
    </source>
</evidence>